<organism evidence="3 4">
    <name type="scientific">Gluconacetobacter tumulisoli</name>
    <dbReference type="NCBI Taxonomy" id="1286189"/>
    <lineage>
        <taxon>Bacteria</taxon>
        <taxon>Pseudomonadati</taxon>
        <taxon>Pseudomonadota</taxon>
        <taxon>Alphaproteobacteria</taxon>
        <taxon>Acetobacterales</taxon>
        <taxon>Acetobacteraceae</taxon>
        <taxon>Gluconacetobacter</taxon>
    </lineage>
</organism>
<keyword evidence="4" id="KW-1185">Reference proteome</keyword>
<evidence type="ECO:0000256" key="1">
    <source>
        <dbReference type="SAM" id="MobiDB-lite"/>
    </source>
</evidence>
<keyword evidence="2" id="KW-1133">Transmembrane helix</keyword>
<dbReference type="InterPro" id="IPR032820">
    <property type="entry name" value="ATPase_put"/>
</dbReference>
<accession>A0A7W4K809</accession>
<dbReference type="Pfam" id="PF09527">
    <property type="entry name" value="ATPase_gene1"/>
    <property type="match status" value="1"/>
</dbReference>
<proteinExistence type="predicted"/>
<dbReference type="Proteomes" id="UP000578030">
    <property type="component" value="Unassembled WGS sequence"/>
</dbReference>
<feature type="transmembrane region" description="Helical" evidence="2">
    <location>
        <begin position="43"/>
        <end position="63"/>
    </location>
</feature>
<gene>
    <name evidence="3" type="ORF">HLH28_10535</name>
</gene>
<feature type="transmembrane region" description="Helical" evidence="2">
    <location>
        <begin position="75"/>
        <end position="95"/>
    </location>
</feature>
<evidence type="ECO:0000256" key="2">
    <source>
        <dbReference type="SAM" id="Phobius"/>
    </source>
</evidence>
<dbReference type="AlphaFoldDB" id="A0A7W4K809"/>
<keyword evidence="2" id="KW-0472">Membrane</keyword>
<reference evidence="3 4" key="1">
    <citation type="submission" date="2020-04" db="EMBL/GenBank/DDBJ databases">
        <title>Description of novel Gluconacetobacter.</title>
        <authorList>
            <person name="Sombolestani A."/>
        </authorList>
    </citation>
    <scope>NUCLEOTIDE SEQUENCE [LARGE SCALE GENOMIC DNA]</scope>
    <source>
        <strain evidence="3 4">LMG 27802</strain>
    </source>
</reference>
<evidence type="ECO:0000313" key="4">
    <source>
        <dbReference type="Proteomes" id="UP000578030"/>
    </source>
</evidence>
<name>A0A7W4K809_9PROT</name>
<comment type="caution">
    <text evidence="3">The sequence shown here is derived from an EMBL/GenBank/DDBJ whole genome shotgun (WGS) entry which is preliminary data.</text>
</comment>
<evidence type="ECO:0000313" key="3">
    <source>
        <dbReference type="EMBL" id="MBB2202006.1"/>
    </source>
</evidence>
<dbReference type="RefSeq" id="WP_182958666.1">
    <property type="nucleotide sequence ID" value="NZ_JABEQM010000007.1"/>
</dbReference>
<feature type="region of interest" description="Disordered" evidence="1">
    <location>
        <begin position="1"/>
        <end position="38"/>
    </location>
</feature>
<sequence length="107" mass="11629">MGKDPDSSRESFDRRLRQAQDRHKPDRATQPKAAGGDMSDLGIVLRAGTEMVSALVVGVAIGWGLDRWLGYRPAFLILFTFLGGAAGVLNVWRLVRPQDTPGDKPGP</sequence>
<protein>
    <submittedName>
        <fullName evidence="3">F0F1 ATP synthase assembly protein I</fullName>
    </submittedName>
</protein>
<feature type="compositionally biased region" description="Basic and acidic residues" evidence="1">
    <location>
        <begin position="1"/>
        <end position="29"/>
    </location>
</feature>
<dbReference type="EMBL" id="JABEQM010000007">
    <property type="protein sequence ID" value="MBB2202006.1"/>
    <property type="molecule type" value="Genomic_DNA"/>
</dbReference>
<keyword evidence="2" id="KW-0812">Transmembrane</keyword>